<accession>A0A920CX78</accession>
<organism evidence="2 3">
    <name type="scientific">Paenibacillus montaniterrae</name>
    <dbReference type="NCBI Taxonomy" id="429341"/>
    <lineage>
        <taxon>Bacteria</taxon>
        <taxon>Bacillati</taxon>
        <taxon>Bacillota</taxon>
        <taxon>Bacilli</taxon>
        <taxon>Bacillales</taxon>
        <taxon>Paenibacillaceae</taxon>
        <taxon>Paenibacillus</taxon>
    </lineage>
</organism>
<dbReference type="RefSeq" id="WP_213513173.1">
    <property type="nucleotide sequence ID" value="NZ_BOSE01000001.1"/>
</dbReference>
<evidence type="ECO:0000313" key="2">
    <source>
        <dbReference type="EMBL" id="GIP15008.1"/>
    </source>
</evidence>
<sequence length="95" mass="10931">MDRNGYQNICLTCMNKYVGIQTNDGMAHDGFIAHVDNDYVTLAIPSNEMMNGAPVQQQGYRQFGYHPGFFPRRRFFHRRIPLGSIAALFLLPFFI</sequence>
<name>A0A920CX78_9BACL</name>
<comment type="caution">
    <text evidence="2">The sequence shown here is derived from an EMBL/GenBank/DDBJ whole genome shotgun (WGS) entry which is preliminary data.</text>
</comment>
<evidence type="ECO:0000313" key="3">
    <source>
        <dbReference type="Proteomes" id="UP000683139"/>
    </source>
</evidence>
<feature type="transmembrane region" description="Helical" evidence="1">
    <location>
        <begin position="76"/>
        <end position="94"/>
    </location>
</feature>
<dbReference type="EMBL" id="BOSE01000001">
    <property type="protein sequence ID" value="GIP15008.1"/>
    <property type="molecule type" value="Genomic_DNA"/>
</dbReference>
<protein>
    <recommendedName>
        <fullName evidence="4">Phosphatidylinositol kinase</fullName>
    </recommendedName>
</protein>
<keyword evidence="1" id="KW-0472">Membrane</keyword>
<dbReference type="Proteomes" id="UP000683139">
    <property type="component" value="Unassembled WGS sequence"/>
</dbReference>
<keyword evidence="1" id="KW-1133">Transmembrane helix</keyword>
<evidence type="ECO:0008006" key="4">
    <source>
        <dbReference type="Google" id="ProtNLM"/>
    </source>
</evidence>
<gene>
    <name evidence="2" type="ORF">J40TS1_06500</name>
</gene>
<reference evidence="2" key="1">
    <citation type="submission" date="2021-03" db="EMBL/GenBank/DDBJ databases">
        <title>Antimicrobial resistance genes in bacteria isolated from Japanese honey, and their potential for conferring macrolide and lincosamide resistance in the American foulbrood pathogen Paenibacillus larvae.</title>
        <authorList>
            <person name="Okamoto M."/>
            <person name="Kumagai M."/>
            <person name="Kanamori H."/>
            <person name="Takamatsu D."/>
        </authorList>
    </citation>
    <scope>NUCLEOTIDE SEQUENCE</scope>
    <source>
        <strain evidence="2">J40TS1</strain>
    </source>
</reference>
<proteinExistence type="predicted"/>
<keyword evidence="3" id="KW-1185">Reference proteome</keyword>
<keyword evidence="1" id="KW-0812">Transmembrane</keyword>
<evidence type="ECO:0000256" key="1">
    <source>
        <dbReference type="SAM" id="Phobius"/>
    </source>
</evidence>
<dbReference type="AlphaFoldDB" id="A0A920CX78"/>